<name>A0A2M6WNT2_9BACT</name>
<dbReference type="AlphaFoldDB" id="A0A2M6WNT2"/>
<keyword evidence="1" id="KW-0812">Transmembrane</keyword>
<comment type="caution">
    <text evidence="2">The sequence shown here is derived from an EMBL/GenBank/DDBJ whole genome shotgun (WGS) entry which is preliminary data.</text>
</comment>
<keyword evidence="1" id="KW-0472">Membrane</keyword>
<sequence>MSKKNILFYLLAVIVVAGSVAIFNLYNRSNQGKTTEINTLLAKVTAEEIIKGSDGVIIGTVKDLRATKAPSSLRAEEGDIVTNVSIAVEKYLSNPKNLSLTNITVQVVGGTIGKETMIAEDSPDFEVGQKVLVFLKQGSNGVFTVYGWSQGKYTVTNDKIAGSEKEQEIFKGIFGKELTINELEQKISSLSSSSKDIK</sequence>
<feature type="transmembrane region" description="Helical" evidence="1">
    <location>
        <begin position="6"/>
        <end position="26"/>
    </location>
</feature>
<gene>
    <name evidence="2" type="ORF">COT98_03830</name>
</gene>
<evidence type="ECO:0000313" key="3">
    <source>
        <dbReference type="Proteomes" id="UP000228900"/>
    </source>
</evidence>
<evidence type="ECO:0000313" key="2">
    <source>
        <dbReference type="EMBL" id="PIT94433.1"/>
    </source>
</evidence>
<reference evidence="3" key="1">
    <citation type="submission" date="2017-09" db="EMBL/GenBank/DDBJ databases">
        <title>Depth-based differentiation of microbial function through sediment-hosted aquifers and enrichment of novel symbionts in the deep terrestrial subsurface.</title>
        <authorList>
            <person name="Probst A.J."/>
            <person name="Ladd B."/>
            <person name="Jarett J.K."/>
            <person name="Geller-Mcgrath D.E."/>
            <person name="Sieber C.M.K."/>
            <person name="Emerson J.B."/>
            <person name="Anantharaman K."/>
            <person name="Thomas B.C."/>
            <person name="Malmstrom R."/>
            <person name="Stieglmeier M."/>
            <person name="Klingl A."/>
            <person name="Woyke T."/>
            <person name="Ryan C.M."/>
            <person name="Banfield J.F."/>
        </authorList>
    </citation>
    <scope>NUCLEOTIDE SEQUENCE [LARGE SCALE GENOMIC DNA]</scope>
</reference>
<accession>A0A2M6WNT2</accession>
<proteinExistence type="predicted"/>
<evidence type="ECO:0000256" key="1">
    <source>
        <dbReference type="SAM" id="Phobius"/>
    </source>
</evidence>
<dbReference type="EMBL" id="PFAQ01000052">
    <property type="protein sequence ID" value="PIT94433.1"/>
    <property type="molecule type" value="Genomic_DNA"/>
</dbReference>
<dbReference type="Proteomes" id="UP000228900">
    <property type="component" value="Unassembled WGS sequence"/>
</dbReference>
<keyword evidence="1" id="KW-1133">Transmembrane helix</keyword>
<protein>
    <submittedName>
        <fullName evidence="2">Uncharacterized protein</fullName>
    </submittedName>
</protein>
<organism evidence="2 3">
    <name type="scientific">Candidatus Falkowbacteria bacterium CG10_big_fil_rev_8_21_14_0_10_39_9</name>
    <dbReference type="NCBI Taxonomy" id="1974566"/>
    <lineage>
        <taxon>Bacteria</taxon>
        <taxon>Candidatus Falkowiibacteriota</taxon>
    </lineage>
</organism>